<dbReference type="Gene3D" id="3.40.605.10">
    <property type="entry name" value="Aldehyde Dehydrogenase, Chain A, domain 1"/>
    <property type="match status" value="1"/>
</dbReference>
<comment type="similarity">
    <text evidence="1 4">Belongs to the aldehyde dehydrogenase family.</text>
</comment>
<sequence>MDVDAIISIYGSTSTKVSFTGSTETGRKVMMAATMSNLKPVSLELGGKSPVLIFDDADVDKTVDLALFGILHNKISFLSFQGEICVAFSRVYVQEGIYDEFEKKVVEKAKTWVVGDPFDPKIQQGSQTSKAQFEKILSYIELGKKEGATLLTGKKNLETRATTLSLQFSLMLKCIFNSSRNMKTDLLY</sequence>
<dbReference type="InterPro" id="IPR016162">
    <property type="entry name" value="Ald_DH_N"/>
</dbReference>
<dbReference type="InterPro" id="IPR015590">
    <property type="entry name" value="Aldehyde_DH_dom"/>
</dbReference>
<dbReference type="Proteomes" id="UP000289738">
    <property type="component" value="Chromosome A10"/>
</dbReference>
<dbReference type="InterPro" id="IPR016163">
    <property type="entry name" value="Ald_DH_C"/>
</dbReference>
<evidence type="ECO:0000256" key="3">
    <source>
        <dbReference type="PROSITE-ProRule" id="PRU10007"/>
    </source>
</evidence>
<evidence type="ECO:0000256" key="4">
    <source>
        <dbReference type="RuleBase" id="RU003345"/>
    </source>
</evidence>
<dbReference type="PANTHER" id="PTHR11699">
    <property type="entry name" value="ALDEHYDE DEHYDROGENASE-RELATED"/>
    <property type="match status" value="1"/>
</dbReference>
<dbReference type="PROSITE" id="PS00687">
    <property type="entry name" value="ALDEHYDE_DEHYDR_GLU"/>
    <property type="match status" value="1"/>
</dbReference>
<feature type="active site" evidence="3">
    <location>
        <position position="44"/>
    </location>
</feature>
<feature type="domain" description="Aldehyde dehydrogenase" evidence="5">
    <location>
        <begin position="15"/>
        <end position="156"/>
    </location>
</feature>
<dbReference type="InterPro" id="IPR016161">
    <property type="entry name" value="Ald_DH/histidinol_DH"/>
</dbReference>
<dbReference type="STRING" id="3818.A0A445B5A1"/>
<name>A0A445B5A1_ARAHY</name>
<dbReference type="Pfam" id="PF00171">
    <property type="entry name" value="Aldedh"/>
    <property type="match status" value="1"/>
</dbReference>
<gene>
    <name evidence="6" type="ORF">Ahy_A10g048526</name>
</gene>
<dbReference type="InterPro" id="IPR029510">
    <property type="entry name" value="Ald_DH_CS_GLU"/>
</dbReference>
<dbReference type="GO" id="GO:0016620">
    <property type="term" value="F:oxidoreductase activity, acting on the aldehyde or oxo group of donors, NAD or NADP as acceptor"/>
    <property type="evidence" value="ECO:0007669"/>
    <property type="project" value="InterPro"/>
</dbReference>
<evidence type="ECO:0000313" key="7">
    <source>
        <dbReference type="Proteomes" id="UP000289738"/>
    </source>
</evidence>
<keyword evidence="7" id="KW-1185">Reference proteome</keyword>
<dbReference type="Gene3D" id="3.40.309.10">
    <property type="entry name" value="Aldehyde Dehydrogenase, Chain A, domain 2"/>
    <property type="match status" value="1"/>
</dbReference>
<comment type="caution">
    <text evidence="6">The sequence shown here is derived from an EMBL/GenBank/DDBJ whole genome shotgun (WGS) entry which is preliminary data.</text>
</comment>
<evidence type="ECO:0000259" key="5">
    <source>
        <dbReference type="Pfam" id="PF00171"/>
    </source>
</evidence>
<proteinExistence type="inferred from homology"/>
<evidence type="ECO:0000313" key="6">
    <source>
        <dbReference type="EMBL" id="RYR33865.1"/>
    </source>
</evidence>
<keyword evidence="2 4" id="KW-0560">Oxidoreductase</keyword>
<organism evidence="6 7">
    <name type="scientific">Arachis hypogaea</name>
    <name type="common">Peanut</name>
    <dbReference type="NCBI Taxonomy" id="3818"/>
    <lineage>
        <taxon>Eukaryota</taxon>
        <taxon>Viridiplantae</taxon>
        <taxon>Streptophyta</taxon>
        <taxon>Embryophyta</taxon>
        <taxon>Tracheophyta</taxon>
        <taxon>Spermatophyta</taxon>
        <taxon>Magnoliopsida</taxon>
        <taxon>eudicotyledons</taxon>
        <taxon>Gunneridae</taxon>
        <taxon>Pentapetalae</taxon>
        <taxon>rosids</taxon>
        <taxon>fabids</taxon>
        <taxon>Fabales</taxon>
        <taxon>Fabaceae</taxon>
        <taxon>Papilionoideae</taxon>
        <taxon>50 kb inversion clade</taxon>
        <taxon>dalbergioids sensu lato</taxon>
        <taxon>Dalbergieae</taxon>
        <taxon>Pterocarpus clade</taxon>
        <taxon>Arachis</taxon>
    </lineage>
</organism>
<evidence type="ECO:0000256" key="1">
    <source>
        <dbReference type="ARBA" id="ARBA00009986"/>
    </source>
</evidence>
<dbReference type="AlphaFoldDB" id="A0A445B5A1"/>
<reference evidence="6 7" key="1">
    <citation type="submission" date="2019-01" db="EMBL/GenBank/DDBJ databases">
        <title>Sequencing of cultivated peanut Arachis hypogaea provides insights into genome evolution and oil improvement.</title>
        <authorList>
            <person name="Chen X."/>
        </authorList>
    </citation>
    <scope>NUCLEOTIDE SEQUENCE [LARGE SCALE GENOMIC DNA]</scope>
    <source>
        <strain evidence="7">cv. Fuhuasheng</strain>
        <tissue evidence="6">Leaves</tissue>
    </source>
</reference>
<protein>
    <recommendedName>
        <fullName evidence="5">Aldehyde dehydrogenase domain-containing protein</fullName>
    </recommendedName>
</protein>
<dbReference type="InterPro" id="IPR016160">
    <property type="entry name" value="Ald_DH_CS_CYS"/>
</dbReference>
<dbReference type="EMBL" id="SDMP01000010">
    <property type="protein sequence ID" value="RYR33865.1"/>
    <property type="molecule type" value="Genomic_DNA"/>
</dbReference>
<dbReference type="SUPFAM" id="SSF53720">
    <property type="entry name" value="ALDH-like"/>
    <property type="match status" value="1"/>
</dbReference>
<accession>A0A445B5A1</accession>
<dbReference type="PROSITE" id="PS00070">
    <property type="entry name" value="ALDEHYDE_DEHYDR_CYS"/>
    <property type="match status" value="1"/>
</dbReference>
<evidence type="ECO:0000256" key="2">
    <source>
        <dbReference type="ARBA" id="ARBA00023002"/>
    </source>
</evidence>